<dbReference type="GO" id="GO:0008289">
    <property type="term" value="F:lipid binding"/>
    <property type="evidence" value="ECO:0007669"/>
    <property type="project" value="UniProtKB-KW"/>
</dbReference>
<dbReference type="PANTHER" id="PTHR33434">
    <property type="entry name" value="DEGV DOMAIN-CONTAINING PROTEIN DR_1986-RELATED"/>
    <property type="match status" value="1"/>
</dbReference>
<proteinExistence type="predicted"/>
<dbReference type="EMBL" id="PFVS01000013">
    <property type="protein sequence ID" value="PJA83868.1"/>
    <property type="molecule type" value="Genomic_DNA"/>
</dbReference>
<evidence type="ECO:0008006" key="4">
    <source>
        <dbReference type="Google" id="ProtNLM"/>
    </source>
</evidence>
<dbReference type="Pfam" id="PF02645">
    <property type="entry name" value="DegV"/>
    <property type="match status" value="1"/>
</dbReference>
<dbReference type="PANTHER" id="PTHR33434:SF2">
    <property type="entry name" value="FATTY ACID-BINDING PROTEIN TM_1468"/>
    <property type="match status" value="1"/>
</dbReference>
<sequence length="166" mass="18523">MASAPEGLLAIRAGKLIREGKNLEEIVKTLENLREKAKLFGFLETTYWVEKIGRMSHWQGKAFGILKGLGVQPMIGIKKGKVSLTGFNFWTKDIFEALFHQLRHEAKKQKIRVGINYTDNIELAYRLKEKVEKELKTEVAFVSLVPPIVGANSGPGTLLAGCIPTD</sequence>
<dbReference type="PROSITE" id="PS51482">
    <property type="entry name" value="DEGV"/>
    <property type="match status" value="1"/>
</dbReference>
<accession>A0A2M7Z3Y3</accession>
<dbReference type="SUPFAM" id="SSF82549">
    <property type="entry name" value="DAK1/DegV-like"/>
    <property type="match status" value="1"/>
</dbReference>
<dbReference type="Gene3D" id="3.30.1180.10">
    <property type="match status" value="1"/>
</dbReference>
<protein>
    <recommendedName>
        <fullName evidence="4">DegV family protein</fullName>
    </recommendedName>
</protein>
<evidence type="ECO:0000313" key="3">
    <source>
        <dbReference type="Proteomes" id="UP000230178"/>
    </source>
</evidence>
<gene>
    <name evidence="2" type="ORF">CO146_00410</name>
</gene>
<dbReference type="AlphaFoldDB" id="A0A2M7Z3Y3"/>
<dbReference type="InterPro" id="IPR050270">
    <property type="entry name" value="DegV_domain_contain"/>
</dbReference>
<dbReference type="InterPro" id="IPR043168">
    <property type="entry name" value="DegV_C"/>
</dbReference>
<reference evidence="3" key="1">
    <citation type="submission" date="2017-09" db="EMBL/GenBank/DDBJ databases">
        <title>Depth-based differentiation of microbial function through sediment-hosted aquifers and enrichment of novel symbionts in the deep terrestrial subsurface.</title>
        <authorList>
            <person name="Probst A.J."/>
            <person name="Ladd B."/>
            <person name="Jarett J.K."/>
            <person name="Geller-Mcgrath D.E."/>
            <person name="Sieber C.M.K."/>
            <person name="Emerson J.B."/>
            <person name="Anantharaman K."/>
            <person name="Thomas B.C."/>
            <person name="Malmstrom R."/>
            <person name="Stieglmeier M."/>
            <person name="Klingl A."/>
            <person name="Woyke T."/>
            <person name="Ryan C.M."/>
            <person name="Banfield J.F."/>
        </authorList>
    </citation>
    <scope>NUCLEOTIDE SEQUENCE [LARGE SCALE GENOMIC DNA]</scope>
</reference>
<name>A0A2M7Z3Y3_9BACT</name>
<dbReference type="Proteomes" id="UP000230178">
    <property type="component" value="Unassembled WGS sequence"/>
</dbReference>
<evidence type="ECO:0000313" key="2">
    <source>
        <dbReference type="EMBL" id="PJA83868.1"/>
    </source>
</evidence>
<comment type="caution">
    <text evidence="2">The sequence shown here is derived from an EMBL/GenBank/DDBJ whole genome shotgun (WGS) entry which is preliminary data.</text>
</comment>
<dbReference type="InterPro" id="IPR003797">
    <property type="entry name" value="DegV"/>
</dbReference>
<keyword evidence="1" id="KW-0446">Lipid-binding</keyword>
<evidence type="ECO:0000256" key="1">
    <source>
        <dbReference type="ARBA" id="ARBA00023121"/>
    </source>
</evidence>
<organism evidence="2 3">
    <name type="scientific">Candidatus Nealsonbacteria bacterium CG_4_9_14_3_um_filter_37_29</name>
    <dbReference type="NCBI Taxonomy" id="1974696"/>
    <lineage>
        <taxon>Bacteria</taxon>
        <taxon>Candidatus Nealsoniibacteriota</taxon>
    </lineage>
</organism>